<gene>
    <name evidence="1" type="ORF">AB5J52_27765</name>
</gene>
<accession>A0AB39QSR2</accession>
<organism evidence="1">
    <name type="scientific">Streptomyces sp. R39</name>
    <dbReference type="NCBI Taxonomy" id="3238631"/>
    <lineage>
        <taxon>Bacteria</taxon>
        <taxon>Bacillati</taxon>
        <taxon>Actinomycetota</taxon>
        <taxon>Actinomycetes</taxon>
        <taxon>Kitasatosporales</taxon>
        <taxon>Streptomycetaceae</taxon>
        <taxon>Streptomyces</taxon>
    </lineage>
</organism>
<proteinExistence type="predicted"/>
<name>A0AB39QSR2_9ACTN</name>
<evidence type="ECO:0000313" key="1">
    <source>
        <dbReference type="EMBL" id="XDQ45745.1"/>
    </source>
</evidence>
<reference evidence="1" key="1">
    <citation type="submission" date="2024-07" db="EMBL/GenBank/DDBJ databases">
        <authorList>
            <person name="Yu S.T."/>
        </authorList>
    </citation>
    <scope>NUCLEOTIDE SEQUENCE</scope>
    <source>
        <strain evidence="1">R39</strain>
    </source>
</reference>
<sequence length="87" mass="9722">MDAIFYKARTGKSWPEVIKDTGATIQASKHFNAWTSDDTWTRVNAALSDVEQAPLPEPQLLPPMVIEGRVDPSAMLHPEGRSRTECR</sequence>
<dbReference type="RefSeq" id="WP_369224599.1">
    <property type="nucleotide sequence ID" value="NZ_CP163441.1"/>
</dbReference>
<protein>
    <recommendedName>
        <fullName evidence="2">Transposase</fullName>
    </recommendedName>
</protein>
<dbReference type="EMBL" id="CP163441">
    <property type="protein sequence ID" value="XDQ45745.1"/>
    <property type="molecule type" value="Genomic_DNA"/>
</dbReference>
<dbReference type="AlphaFoldDB" id="A0AB39QSR2"/>
<evidence type="ECO:0008006" key="2">
    <source>
        <dbReference type="Google" id="ProtNLM"/>
    </source>
</evidence>